<accession>A0A1M6IA15</accession>
<dbReference type="RefSeq" id="WP_330392198.1">
    <property type="nucleotide sequence ID" value="NZ_FQZY01000006.1"/>
</dbReference>
<dbReference type="SUPFAM" id="SSF52540">
    <property type="entry name" value="P-loop containing nucleoside triphosphate hydrolases"/>
    <property type="match status" value="1"/>
</dbReference>
<evidence type="ECO:0000256" key="2">
    <source>
        <dbReference type="ARBA" id="ARBA00022448"/>
    </source>
</evidence>
<dbReference type="EMBL" id="FQZY01000006">
    <property type="protein sequence ID" value="SHJ31304.1"/>
    <property type="molecule type" value="Genomic_DNA"/>
</dbReference>
<keyword evidence="3" id="KW-1003">Cell membrane</keyword>
<evidence type="ECO:0000313" key="6">
    <source>
        <dbReference type="EMBL" id="SHJ31304.1"/>
    </source>
</evidence>
<keyword evidence="6" id="KW-0067">ATP-binding</keyword>
<dbReference type="InterPro" id="IPR027417">
    <property type="entry name" value="P-loop_NTPase"/>
</dbReference>
<dbReference type="PANTHER" id="PTHR42771:SF2">
    <property type="entry name" value="IRON(3+)-HYDROXAMATE IMPORT ATP-BINDING PROTEIN FHUC"/>
    <property type="match status" value="1"/>
</dbReference>
<comment type="subcellular location">
    <subcellularLocation>
        <location evidence="1">Cell membrane</location>
        <topology evidence="1">Peripheral membrane protein</topology>
    </subcellularLocation>
</comment>
<gene>
    <name evidence="6" type="ORF">SAMN02745243_00292</name>
</gene>
<evidence type="ECO:0000256" key="1">
    <source>
        <dbReference type="ARBA" id="ARBA00004202"/>
    </source>
</evidence>
<dbReference type="GO" id="GO:0005524">
    <property type="term" value="F:ATP binding"/>
    <property type="evidence" value="ECO:0007669"/>
    <property type="project" value="UniProtKB-KW"/>
</dbReference>
<sequence length="93" mass="10533">MDEPTTYLDIRYQIEILELIKKLNREYGITIIMVLHDINQAIHFSDRVIGLSEGKIIVEGSPSEVISTESIQKLYGIKLNVATVEGQKFVLTV</sequence>
<keyword evidence="5" id="KW-0472">Membrane</keyword>
<evidence type="ECO:0000313" key="7">
    <source>
        <dbReference type="Proteomes" id="UP000184301"/>
    </source>
</evidence>
<dbReference type="PANTHER" id="PTHR42771">
    <property type="entry name" value="IRON(3+)-HYDROXAMATE IMPORT ATP-BINDING PROTEIN FHUC"/>
    <property type="match status" value="1"/>
</dbReference>
<evidence type="ECO:0000256" key="4">
    <source>
        <dbReference type="ARBA" id="ARBA00023065"/>
    </source>
</evidence>
<dbReference type="STRING" id="1121950.SAMN02745243_00292"/>
<reference evidence="6 7" key="1">
    <citation type="submission" date="2016-11" db="EMBL/GenBank/DDBJ databases">
        <authorList>
            <person name="Jaros S."/>
            <person name="Januszkiewicz K."/>
            <person name="Wedrychowicz H."/>
        </authorList>
    </citation>
    <scope>NUCLEOTIDE SEQUENCE [LARGE SCALE GENOMIC DNA]</scope>
    <source>
        <strain evidence="6 7">DSM 15480</strain>
    </source>
</reference>
<keyword evidence="6" id="KW-0547">Nucleotide-binding</keyword>
<dbReference type="GO" id="GO:0005886">
    <property type="term" value="C:plasma membrane"/>
    <property type="evidence" value="ECO:0007669"/>
    <property type="project" value="UniProtKB-SubCell"/>
</dbReference>
<dbReference type="GO" id="GO:0006811">
    <property type="term" value="P:monoatomic ion transport"/>
    <property type="evidence" value="ECO:0007669"/>
    <property type="project" value="UniProtKB-KW"/>
</dbReference>
<keyword evidence="7" id="KW-1185">Reference proteome</keyword>
<dbReference type="Gene3D" id="3.40.50.300">
    <property type="entry name" value="P-loop containing nucleotide triphosphate hydrolases"/>
    <property type="match status" value="1"/>
</dbReference>
<protein>
    <submittedName>
        <fullName evidence="6">Iron complex transport system ATP-binding protein</fullName>
    </submittedName>
</protein>
<proteinExistence type="predicted"/>
<keyword evidence="2" id="KW-0813">Transport</keyword>
<dbReference type="InterPro" id="IPR051535">
    <property type="entry name" value="Siderophore_ABC-ATPase"/>
</dbReference>
<dbReference type="Proteomes" id="UP000184301">
    <property type="component" value="Unassembled WGS sequence"/>
</dbReference>
<evidence type="ECO:0000256" key="5">
    <source>
        <dbReference type="ARBA" id="ARBA00023136"/>
    </source>
</evidence>
<name>A0A1M6IA15_9FIRM</name>
<keyword evidence="4" id="KW-0406">Ion transport</keyword>
<dbReference type="AlphaFoldDB" id="A0A1M6IA15"/>
<evidence type="ECO:0000256" key="3">
    <source>
        <dbReference type="ARBA" id="ARBA00022475"/>
    </source>
</evidence>
<organism evidence="6 7">
    <name type="scientific">Hespellia stercorisuis DSM 15480</name>
    <dbReference type="NCBI Taxonomy" id="1121950"/>
    <lineage>
        <taxon>Bacteria</taxon>
        <taxon>Bacillati</taxon>
        <taxon>Bacillota</taxon>
        <taxon>Clostridia</taxon>
        <taxon>Lachnospirales</taxon>
        <taxon>Lachnospiraceae</taxon>
        <taxon>Hespellia</taxon>
    </lineage>
</organism>